<dbReference type="EMBL" id="JARK01001189">
    <property type="protein sequence ID" value="EYC34724.1"/>
    <property type="molecule type" value="Genomic_DNA"/>
</dbReference>
<name>A0A016W4F8_9BILA</name>
<reference evidence="2" key="1">
    <citation type="journal article" date="2015" name="Nat. Genet.">
        <title>The genome and transcriptome of the zoonotic hookworm Ancylostoma ceylanicum identify infection-specific gene families.</title>
        <authorList>
            <person name="Schwarz E.M."/>
            <person name="Hu Y."/>
            <person name="Antoshechkin I."/>
            <person name="Miller M.M."/>
            <person name="Sternberg P.W."/>
            <person name="Aroian R.V."/>
        </authorList>
    </citation>
    <scope>NUCLEOTIDE SEQUENCE</scope>
    <source>
        <strain evidence="2">HY135</strain>
    </source>
</reference>
<keyword evidence="2" id="KW-1185">Reference proteome</keyword>
<organism evidence="1 2">
    <name type="scientific">Ancylostoma ceylanicum</name>
    <dbReference type="NCBI Taxonomy" id="53326"/>
    <lineage>
        <taxon>Eukaryota</taxon>
        <taxon>Metazoa</taxon>
        <taxon>Ecdysozoa</taxon>
        <taxon>Nematoda</taxon>
        <taxon>Chromadorea</taxon>
        <taxon>Rhabditida</taxon>
        <taxon>Rhabditina</taxon>
        <taxon>Rhabditomorpha</taxon>
        <taxon>Strongyloidea</taxon>
        <taxon>Ancylostomatidae</taxon>
        <taxon>Ancylostomatinae</taxon>
        <taxon>Ancylostoma</taxon>
    </lineage>
</organism>
<dbReference type="Proteomes" id="UP000024635">
    <property type="component" value="Unassembled WGS sequence"/>
</dbReference>
<evidence type="ECO:0000313" key="1">
    <source>
        <dbReference type="EMBL" id="EYC34724.1"/>
    </source>
</evidence>
<comment type="caution">
    <text evidence="1">The sequence shown here is derived from an EMBL/GenBank/DDBJ whole genome shotgun (WGS) entry which is preliminary data.</text>
</comment>
<feature type="non-terminal residue" evidence="1">
    <location>
        <position position="1"/>
    </location>
</feature>
<dbReference type="AlphaFoldDB" id="A0A016W4F8"/>
<sequence>CVYLRKIILRGERKAALSTHHDTGMLELSNFHRIVDLTNSPSLFLKPSW</sequence>
<proteinExistence type="predicted"/>
<gene>
    <name evidence="1" type="primary">Acey_s1590.g3924</name>
    <name evidence="1" type="ORF">Y032_1590g3924</name>
</gene>
<accession>A0A016W4F8</accession>
<protein>
    <submittedName>
        <fullName evidence="1">Uncharacterized protein</fullName>
    </submittedName>
</protein>
<evidence type="ECO:0000313" key="2">
    <source>
        <dbReference type="Proteomes" id="UP000024635"/>
    </source>
</evidence>